<dbReference type="Gene3D" id="3.30.70.270">
    <property type="match status" value="1"/>
</dbReference>
<evidence type="ECO:0000313" key="4">
    <source>
        <dbReference type="EMBL" id="GJT86319.1"/>
    </source>
</evidence>
<evidence type="ECO:0000259" key="1">
    <source>
        <dbReference type="Pfam" id="PF00078"/>
    </source>
</evidence>
<reference evidence="4" key="1">
    <citation type="journal article" date="2022" name="Int. J. Mol. Sci.">
        <title>Draft Genome of Tanacetum Coccineum: Genomic Comparison of Closely Related Tanacetum-Family Plants.</title>
        <authorList>
            <person name="Yamashiro T."/>
            <person name="Shiraishi A."/>
            <person name="Nakayama K."/>
            <person name="Satake H."/>
        </authorList>
    </citation>
    <scope>NUCLEOTIDE SEQUENCE</scope>
</reference>
<dbReference type="CDD" id="cd01647">
    <property type="entry name" value="RT_LTR"/>
    <property type="match status" value="1"/>
</dbReference>
<reference evidence="4" key="2">
    <citation type="submission" date="2022-01" db="EMBL/GenBank/DDBJ databases">
        <authorList>
            <person name="Yamashiro T."/>
            <person name="Shiraishi A."/>
            <person name="Satake H."/>
            <person name="Nakayama K."/>
        </authorList>
    </citation>
    <scope>NUCLEOTIDE SEQUENCE</scope>
</reference>
<gene>
    <name evidence="4" type="ORF">Tco_1068036</name>
</gene>
<protein>
    <submittedName>
        <fullName evidence="4">Reverse transcriptase domain-containing protein</fullName>
    </submittedName>
</protein>
<dbReference type="InterPro" id="IPR043502">
    <property type="entry name" value="DNA/RNA_pol_sf"/>
</dbReference>
<dbReference type="Pfam" id="PF00078">
    <property type="entry name" value="RVT_1"/>
    <property type="match status" value="1"/>
</dbReference>
<organism evidence="4 5">
    <name type="scientific">Tanacetum coccineum</name>
    <dbReference type="NCBI Taxonomy" id="301880"/>
    <lineage>
        <taxon>Eukaryota</taxon>
        <taxon>Viridiplantae</taxon>
        <taxon>Streptophyta</taxon>
        <taxon>Embryophyta</taxon>
        <taxon>Tracheophyta</taxon>
        <taxon>Spermatophyta</taxon>
        <taxon>Magnoliopsida</taxon>
        <taxon>eudicotyledons</taxon>
        <taxon>Gunneridae</taxon>
        <taxon>Pentapetalae</taxon>
        <taxon>asterids</taxon>
        <taxon>campanulids</taxon>
        <taxon>Asterales</taxon>
        <taxon>Asteraceae</taxon>
        <taxon>Asteroideae</taxon>
        <taxon>Anthemideae</taxon>
        <taxon>Anthemidinae</taxon>
        <taxon>Tanacetum</taxon>
    </lineage>
</organism>
<dbReference type="InterPro" id="IPR043128">
    <property type="entry name" value="Rev_trsase/Diguanyl_cyclase"/>
</dbReference>
<dbReference type="InterPro" id="IPR056924">
    <property type="entry name" value="SH3_Tf2-1"/>
</dbReference>
<dbReference type="InterPro" id="IPR036397">
    <property type="entry name" value="RNaseH_sf"/>
</dbReference>
<proteinExistence type="predicted"/>
<dbReference type="InterPro" id="IPR013103">
    <property type="entry name" value="RVT_2"/>
</dbReference>
<feature type="domain" description="Reverse transcriptase Ty1/copia-type" evidence="2">
    <location>
        <begin position="632"/>
        <end position="689"/>
    </location>
</feature>
<dbReference type="Pfam" id="PF07727">
    <property type="entry name" value="RVT_2"/>
    <property type="match status" value="1"/>
</dbReference>
<comment type="caution">
    <text evidence="4">The sequence shown here is derived from an EMBL/GenBank/DDBJ whole genome shotgun (WGS) entry which is preliminary data.</text>
</comment>
<dbReference type="InterPro" id="IPR000477">
    <property type="entry name" value="RT_dom"/>
</dbReference>
<sequence>KVATIPLPDGKVLRVLGERLKEKARFLSAKAASDKKQEEIVVVRDFPEVFPDDLSGLPPIREIEFQIELTPGATPVAKSPYRLAPLNWRSCRDNSRNSKTKVSFDQVLRLGERRSGYHQLRVHEDDIPKTAFRTLYGHFEFTVMPFGLTNVPAVFMDLMNRVCRPYLDRFVIVFIDDILIYSKTQEEHVELLRHVINGNGIHVDPSKIEAVKNWKTPRTPILKELAFQTLKDKLCNAPILALPDGPKDFVTLEDMLRACVLDFGGSWDVHLPLVEFSYNDSYHSSVRYAPFEALYGRKCCLPIMWAEVREGQLIGPDLVQETTEKISQIKDILKAARDRQKSVVRFEKKVKLASRFVRPFEIIEKVGPMAYRLDFPEELNGVHDTFHVSNLKKCLPDLTLPVPLDEIRVDVKLNFLEEPVEILEREFKKLKRSRIAIVKVRWNSKRGPEFTWEREDQMKLKYPHLFSDIGWVCLPSVVRLLDRMVSFYPVVYLIIGAAWVAYPKFVLRCDTLEDYSIFDFLRDDGAVVEMNNLDTTIQVSPIPTTRIHKDHHIDQVIRDLQSATQTRKMLKNLKEHGFVSTIQQRTNHKDLQNCLFACFLSQEEPKKVIYALKDPSWIEAMQEELLQFKLQEVWTLVDLPNGKRAIGFKWVFRNKKDERGIMIRNKARLVAQGYTQEEGIDYDEIEEEVYVCQPLDLISKTVLLERGYTRLKKALYELLQRLLGLVENLSKYLLDNEVSEVLIAKSTPMETQKPLLKDEDGEEVDVHMYRSMIDSLMYLTSSRPNIMFAVCACARYQVNPKVSQLYAVKKDF</sequence>
<evidence type="ECO:0000259" key="2">
    <source>
        <dbReference type="Pfam" id="PF07727"/>
    </source>
</evidence>
<keyword evidence="5" id="KW-1185">Reference proteome</keyword>
<dbReference type="Proteomes" id="UP001151760">
    <property type="component" value="Unassembled WGS sequence"/>
</dbReference>
<dbReference type="InterPro" id="IPR053134">
    <property type="entry name" value="RNA-dir_DNA_polymerase"/>
</dbReference>
<dbReference type="PANTHER" id="PTHR24559">
    <property type="entry name" value="TRANSPOSON TY3-I GAG-POL POLYPROTEIN"/>
    <property type="match status" value="1"/>
</dbReference>
<feature type="domain" description="Tf2-1-like SH3-like" evidence="3">
    <location>
        <begin position="340"/>
        <end position="394"/>
    </location>
</feature>
<keyword evidence="4" id="KW-0695">RNA-directed DNA polymerase</keyword>
<feature type="domain" description="Reverse transcriptase" evidence="1">
    <location>
        <begin position="22"/>
        <end position="211"/>
    </location>
</feature>
<keyword evidence="4" id="KW-0548">Nucleotidyltransferase</keyword>
<dbReference type="SUPFAM" id="SSF56672">
    <property type="entry name" value="DNA/RNA polymerases"/>
    <property type="match status" value="1"/>
</dbReference>
<accession>A0ABQ5HEP3</accession>
<evidence type="ECO:0000259" key="3">
    <source>
        <dbReference type="Pfam" id="PF24626"/>
    </source>
</evidence>
<dbReference type="PANTHER" id="PTHR24559:SF444">
    <property type="entry name" value="REVERSE TRANSCRIPTASE DOMAIN-CONTAINING PROTEIN"/>
    <property type="match status" value="1"/>
</dbReference>
<dbReference type="Pfam" id="PF24626">
    <property type="entry name" value="SH3_Tf2-1"/>
    <property type="match status" value="1"/>
</dbReference>
<dbReference type="GO" id="GO:0003964">
    <property type="term" value="F:RNA-directed DNA polymerase activity"/>
    <property type="evidence" value="ECO:0007669"/>
    <property type="project" value="UniProtKB-KW"/>
</dbReference>
<dbReference type="EMBL" id="BQNB010019537">
    <property type="protein sequence ID" value="GJT86319.1"/>
    <property type="molecule type" value="Genomic_DNA"/>
</dbReference>
<name>A0ABQ5HEP3_9ASTR</name>
<evidence type="ECO:0000313" key="5">
    <source>
        <dbReference type="Proteomes" id="UP001151760"/>
    </source>
</evidence>
<dbReference type="Gene3D" id="3.30.420.10">
    <property type="entry name" value="Ribonuclease H-like superfamily/Ribonuclease H"/>
    <property type="match status" value="1"/>
</dbReference>
<dbReference type="Gene3D" id="3.10.10.10">
    <property type="entry name" value="HIV Type 1 Reverse Transcriptase, subunit A, domain 1"/>
    <property type="match status" value="1"/>
</dbReference>
<feature type="non-terminal residue" evidence="4">
    <location>
        <position position="1"/>
    </location>
</feature>
<keyword evidence="4" id="KW-0808">Transferase</keyword>